<dbReference type="EMBL" id="JAHLJV010000102">
    <property type="protein sequence ID" value="KAK1572892.1"/>
    <property type="molecule type" value="Genomic_DNA"/>
</dbReference>
<dbReference type="RefSeq" id="XP_060408659.1">
    <property type="nucleotide sequence ID" value="XM_060561666.1"/>
</dbReference>
<feature type="transmembrane region" description="Helical" evidence="1">
    <location>
        <begin position="18"/>
        <end position="38"/>
    </location>
</feature>
<keyword evidence="1" id="KW-1133">Transmembrane helix</keyword>
<evidence type="ECO:0000313" key="2">
    <source>
        <dbReference type="EMBL" id="KAK1572892.1"/>
    </source>
</evidence>
<evidence type="ECO:0000313" key="3">
    <source>
        <dbReference type="Proteomes" id="UP001230504"/>
    </source>
</evidence>
<keyword evidence="3" id="KW-1185">Reference proteome</keyword>
<accession>A0AAD8UXS0</accession>
<comment type="caution">
    <text evidence="2">The sequence shown here is derived from an EMBL/GenBank/DDBJ whole genome shotgun (WGS) entry which is preliminary data.</text>
</comment>
<evidence type="ECO:0000256" key="1">
    <source>
        <dbReference type="SAM" id="Phobius"/>
    </source>
</evidence>
<dbReference type="Proteomes" id="UP001230504">
    <property type="component" value="Unassembled WGS sequence"/>
</dbReference>
<gene>
    <name evidence="2" type="ORF">LY79DRAFT_594232</name>
</gene>
<sequence>MGDQEAAPPSPVSRVADFAFGFGLSITAFAVAAGGLFLGHDHGHGFVGLGHVTAVDRQHRHLVVACATVRALFITLRLMKLLLAVDMPPYFVSSALPPSIKVLTASIKTARAPIGAPPPDVGRQCTGVCYVPDAGVLAAGASLHLTAKSLAKGFFTCS</sequence>
<organism evidence="2 3">
    <name type="scientific">Colletotrichum navitas</name>
    <dbReference type="NCBI Taxonomy" id="681940"/>
    <lineage>
        <taxon>Eukaryota</taxon>
        <taxon>Fungi</taxon>
        <taxon>Dikarya</taxon>
        <taxon>Ascomycota</taxon>
        <taxon>Pezizomycotina</taxon>
        <taxon>Sordariomycetes</taxon>
        <taxon>Hypocreomycetidae</taxon>
        <taxon>Glomerellales</taxon>
        <taxon>Glomerellaceae</taxon>
        <taxon>Colletotrichum</taxon>
        <taxon>Colletotrichum graminicola species complex</taxon>
    </lineage>
</organism>
<protein>
    <submittedName>
        <fullName evidence="2">Uncharacterized protein</fullName>
    </submittedName>
</protein>
<reference evidence="2" key="1">
    <citation type="submission" date="2021-06" db="EMBL/GenBank/DDBJ databases">
        <title>Comparative genomics, transcriptomics and evolutionary studies reveal genomic signatures of adaptation to plant cell wall in hemibiotrophic fungi.</title>
        <authorList>
            <consortium name="DOE Joint Genome Institute"/>
            <person name="Baroncelli R."/>
            <person name="Diaz J.F."/>
            <person name="Benocci T."/>
            <person name="Peng M."/>
            <person name="Battaglia E."/>
            <person name="Haridas S."/>
            <person name="Andreopoulos W."/>
            <person name="Labutti K."/>
            <person name="Pangilinan J."/>
            <person name="Floch G.L."/>
            <person name="Makela M.R."/>
            <person name="Henrissat B."/>
            <person name="Grigoriev I.V."/>
            <person name="Crouch J.A."/>
            <person name="De Vries R.P."/>
            <person name="Sukno S.A."/>
            <person name="Thon M.R."/>
        </authorList>
    </citation>
    <scope>NUCLEOTIDE SEQUENCE</scope>
    <source>
        <strain evidence="2">CBS 125086</strain>
    </source>
</reference>
<keyword evidence="1" id="KW-0472">Membrane</keyword>
<name>A0AAD8UXS0_9PEZI</name>
<keyword evidence="1" id="KW-0812">Transmembrane</keyword>
<proteinExistence type="predicted"/>
<dbReference type="GeneID" id="85445906"/>
<dbReference type="AlphaFoldDB" id="A0AAD8UXS0"/>